<reference evidence="1" key="1">
    <citation type="submission" date="2018-12" db="EMBL/GenBank/DDBJ databases">
        <authorList>
            <person name="Syme R.A."/>
            <person name="Farfan-Caceres L."/>
            <person name="Lichtenzveig J."/>
        </authorList>
    </citation>
    <scope>NUCLEOTIDE SEQUENCE</scope>
    <source>
        <strain evidence="1">Al4</strain>
    </source>
</reference>
<sequence length="306" mass="36047">MVCREEHVMDTNSAGLTAVLRNLRLERIAQVWQNQREIKHNIWVNEYNRRIEEMDAQEEADEAFIERYGAWWEECREVMHQLQALAERFNANDPVTPADWDVLTAGKERKVFAILSPRYPKETWPRSVPYLNLIAYALHKEEENDRQEQCMEQYLRVMEDVKRRGEEALGIKRIVGDSSDGIGFQTPLTETEVQEYRDMVRIEQQQLHADEARFFTELDDLIRSYLHGQPVYNENWDVGVWAESLLEEADIVATDEVKEHIIQSVYYLTQQSQKREGVIDEFKDAAETDSEQNVDREGDLFLPYDV</sequence>
<evidence type="ECO:0000313" key="2">
    <source>
        <dbReference type="Proteomes" id="UP000651452"/>
    </source>
</evidence>
<dbReference type="EMBL" id="RZGK01000016">
    <property type="protein sequence ID" value="KAF9693104.1"/>
    <property type="molecule type" value="Genomic_DNA"/>
</dbReference>
<protein>
    <submittedName>
        <fullName evidence="1">Uncharacterized protein</fullName>
    </submittedName>
</protein>
<dbReference type="Proteomes" id="UP000651452">
    <property type="component" value="Unassembled WGS sequence"/>
</dbReference>
<name>A0A8H7IXU0_9PLEO</name>
<dbReference type="OrthoDB" id="3784243at2759"/>
<dbReference type="AlphaFoldDB" id="A0A8H7IXU0"/>
<accession>A0A8H7IXU0</accession>
<proteinExistence type="predicted"/>
<gene>
    <name evidence="1" type="ORF">EKO04_008634</name>
</gene>
<keyword evidence="2" id="KW-1185">Reference proteome</keyword>
<comment type="caution">
    <text evidence="1">The sequence shown here is derived from an EMBL/GenBank/DDBJ whole genome shotgun (WGS) entry which is preliminary data.</text>
</comment>
<evidence type="ECO:0000313" key="1">
    <source>
        <dbReference type="EMBL" id="KAF9693104.1"/>
    </source>
</evidence>
<organism evidence="1 2">
    <name type="scientific">Ascochyta lentis</name>
    <dbReference type="NCBI Taxonomy" id="205686"/>
    <lineage>
        <taxon>Eukaryota</taxon>
        <taxon>Fungi</taxon>
        <taxon>Dikarya</taxon>
        <taxon>Ascomycota</taxon>
        <taxon>Pezizomycotina</taxon>
        <taxon>Dothideomycetes</taxon>
        <taxon>Pleosporomycetidae</taxon>
        <taxon>Pleosporales</taxon>
        <taxon>Pleosporineae</taxon>
        <taxon>Didymellaceae</taxon>
        <taxon>Ascochyta</taxon>
    </lineage>
</organism>
<reference evidence="1" key="2">
    <citation type="submission" date="2020-09" db="EMBL/GenBank/DDBJ databases">
        <title>Reference genome assembly for Australian Ascochyta lentis isolate Al4.</title>
        <authorList>
            <person name="Lee R.C."/>
            <person name="Farfan-Caceres L.M."/>
            <person name="Debler J.W."/>
            <person name="Williams A.H."/>
            <person name="Henares B.M."/>
        </authorList>
    </citation>
    <scope>NUCLEOTIDE SEQUENCE</scope>
    <source>
        <strain evidence="1">Al4</strain>
    </source>
</reference>